<comment type="function">
    <text evidence="7">This is one of the proteins that bind and probably mediate the attachment of the 5S RNA into the large ribosomal subunit, where it forms part of the central protuberance.</text>
</comment>
<evidence type="ECO:0000256" key="1">
    <source>
        <dbReference type="ARBA" id="ARBA00007116"/>
    </source>
</evidence>
<comment type="similarity">
    <text evidence="1 7">Belongs to the universal ribosomal protein uL18 family.</text>
</comment>
<dbReference type="PANTHER" id="PTHR12899:SF3">
    <property type="entry name" value="LARGE RIBOSOMAL SUBUNIT PROTEIN UL18M"/>
    <property type="match status" value="1"/>
</dbReference>
<dbReference type="GO" id="GO:0008097">
    <property type="term" value="F:5S rRNA binding"/>
    <property type="evidence" value="ECO:0007669"/>
    <property type="project" value="TreeGrafter"/>
</dbReference>
<dbReference type="STRING" id="1798683.A3C90_01410"/>
<keyword evidence="2 7" id="KW-0699">rRNA-binding</keyword>
<keyword evidence="3 7" id="KW-0694">RNA-binding</keyword>
<protein>
    <recommendedName>
        <fullName evidence="6 7">Large ribosomal subunit protein uL18</fullName>
    </recommendedName>
</protein>
<evidence type="ECO:0000256" key="7">
    <source>
        <dbReference type="HAMAP-Rule" id="MF_01337"/>
    </source>
</evidence>
<evidence type="ECO:0000256" key="3">
    <source>
        <dbReference type="ARBA" id="ARBA00022884"/>
    </source>
</evidence>
<dbReference type="NCBIfam" id="TIGR00060">
    <property type="entry name" value="L18_bact"/>
    <property type="match status" value="1"/>
</dbReference>
<gene>
    <name evidence="7" type="primary">rplR</name>
    <name evidence="8" type="ORF">A3C90_01410</name>
</gene>
<reference evidence="8 9" key="1">
    <citation type="journal article" date="2016" name="Nat. Commun.">
        <title>Thousands of microbial genomes shed light on interconnected biogeochemical processes in an aquifer system.</title>
        <authorList>
            <person name="Anantharaman K."/>
            <person name="Brown C.T."/>
            <person name="Hug L.A."/>
            <person name="Sharon I."/>
            <person name="Castelle C.J."/>
            <person name="Probst A.J."/>
            <person name="Thomas B.C."/>
            <person name="Singh A."/>
            <person name="Wilkins M.J."/>
            <person name="Karaoz U."/>
            <person name="Brodie E.L."/>
            <person name="Williams K.H."/>
            <person name="Hubbard S.S."/>
            <person name="Banfield J.F."/>
        </authorList>
    </citation>
    <scope>NUCLEOTIDE SEQUENCE [LARGE SCALE GENOMIC DNA]</scope>
</reference>
<dbReference type="Gene3D" id="3.30.420.100">
    <property type="match status" value="1"/>
</dbReference>
<organism evidence="8 9">
    <name type="scientific">Candidatus Magasanikbacteria bacterium RIFCSPHIGHO2_02_FULL_51_14</name>
    <dbReference type="NCBI Taxonomy" id="1798683"/>
    <lineage>
        <taxon>Bacteria</taxon>
        <taxon>Candidatus Magasanikiibacteriota</taxon>
    </lineage>
</organism>
<evidence type="ECO:0000313" key="9">
    <source>
        <dbReference type="Proteomes" id="UP000177457"/>
    </source>
</evidence>
<name>A0A1F6MHM1_9BACT</name>
<evidence type="ECO:0000256" key="4">
    <source>
        <dbReference type="ARBA" id="ARBA00022980"/>
    </source>
</evidence>
<evidence type="ECO:0000256" key="2">
    <source>
        <dbReference type="ARBA" id="ARBA00022730"/>
    </source>
</evidence>
<sequence>MKTDLTKRARREKRRARVRARVFGTLEKPRLNVHRSLLGMYVQLIDDVRGRVIVSAHSKTAPSSGDAGERKGKTAQAYLLGFALAEKAKAAGVASVVFDRAGYKYHGRVKALAEGARDGGLAF</sequence>
<evidence type="ECO:0000256" key="6">
    <source>
        <dbReference type="ARBA" id="ARBA00035197"/>
    </source>
</evidence>
<dbReference type="PANTHER" id="PTHR12899">
    <property type="entry name" value="39S RIBOSOMAL PROTEIN L18, MITOCHONDRIAL"/>
    <property type="match status" value="1"/>
</dbReference>
<dbReference type="FunFam" id="3.30.420.100:FF:000001">
    <property type="entry name" value="50S ribosomal protein L18"/>
    <property type="match status" value="1"/>
</dbReference>
<dbReference type="GO" id="GO:0006412">
    <property type="term" value="P:translation"/>
    <property type="evidence" value="ECO:0007669"/>
    <property type="project" value="UniProtKB-UniRule"/>
</dbReference>
<keyword evidence="4 7" id="KW-0689">Ribosomal protein</keyword>
<dbReference type="CDD" id="cd00432">
    <property type="entry name" value="Ribosomal_L18_L5e"/>
    <property type="match status" value="1"/>
</dbReference>
<dbReference type="EMBL" id="MFQE01000032">
    <property type="protein sequence ID" value="OGH71129.1"/>
    <property type="molecule type" value="Genomic_DNA"/>
</dbReference>
<dbReference type="GO" id="GO:0003735">
    <property type="term" value="F:structural constituent of ribosome"/>
    <property type="evidence" value="ECO:0007669"/>
    <property type="project" value="InterPro"/>
</dbReference>
<dbReference type="HAMAP" id="MF_01337_B">
    <property type="entry name" value="Ribosomal_uL18_B"/>
    <property type="match status" value="1"/>
</dbReference>
<dbReference type="SUPFAM" id="SSF53137">
    <property type="entry name" value="Translational machinery components"/>
    <property type="match status" value="1"/>
</dbReference>
<evidence type="ECO:0000256" key="5">
    <source>
        <dbReference type="ARBA" id="ARBA00023274"/>
    </source>
</evidence>
<dbReference type="Pfam" id="PF00861">
    <property type="entry name" value="Ribosomal_L18p"/>
    <property type="match status" value="1"/>
</dbReference>
<comment type="subunit">
    <text evidence="7">Part of the 50S ribosomal subunit; part of the 5S rRNA/L5/L18/L25 subcomplex. Contacts the 5S and 23S rRNAs.</text>
</comment>
<dbReference type="Proteomes" id="UP000177457">
    <property type="component" value="Unassembled WGS sequence"/>
</dbReference>
<dbReference type="GO" id="GO:0022625">
    <property type="term" value="C:cytosolic large ribosomal subunit"/>
    <property type="evidence" value="ECO:0007669"/>
    <property type="project" value="TreeGrafter"/>
</dbReference>
<dbReference type="InterPro" id="IPR057268">
    <property type="entry name" value="Ribosomal_L18"/>
</dbReference>
<evidence type="ECO:0000313" key="8">
    <source>
        <dbReference type="EMBL" id="OGH71129.1"/>
    </source>
</evidence>
<comment type="caution">
    <text evidence="8">The sequence shown here is derived from an EMBL/GenBank/DDBJ whole genome shotgun (WGS) entry which is preliminary data.</text>
</comment>
<dbReference type="InterPro" id="IPR005484">
    <property type="entry name" value="Ribosomal_uL18_bac/plant/anim"/>
</dbReference>
<proteinExistence type="inferred from homology"/>
<keyword evidence="5 7" id="KW-0687">Ribonucleoprotein</keyword>
<accession>A0A1F6MHM1</accession>
<dbReference type="InterPro" id="IPR004389">
    <property type="entry name" value="Ribosomal_uL18_bac-type"/>
</dbReference>
<dbReference type="AlphaFoldDB" id="A0A1F6MHM1"/>